<dbReference type="HAMAP" id="MF_01973">
    <property type="entry name" value="lon_bact"/>
    <property type="match status" value="1"/>
</dbReference>
<keyword evidence="5 9" id="KW-0378">Hydrolase</keyword>
<dbReference type="PROSITE" id="PS51787">
    <property type="entry name" value="LON_N"/>
    <property type="match status" value="1"/>
</dbReference>
<dbReference type="SUPFAM" id="SSF54211">
    <property type="entry name" value="Ribosomal protein S5 domain 2-like"/>
    <property type="match status" value="1"/>
</dbReference>
<evidence type="ECO:0000259" key="15">
    <source>
        <dbReference type="PROSITE" id="PS51787"/>
    </source>
</evidence>
<comment type="catalytic activity">
    <reaction evidence="9 10 11">
        <text>Hydrolysis of proteins in presence of ATP.</text>
        <dbReference type="EC" id="3.4.21.53"/>
    </reaction>
</comment>
<dbReference type="Gene3D" id="3.40.50.300">
    <property type="entry name" value="P-loop containing nucleotide triphosphate hydrolases"/>
    <property type="match status" value="1"/>
</dbReference>
<evidence type="ECO:0000259" key="14">
    <source>
        <dbReference type="PROSITE" id="PS51786"/>
    </source>
</evidence>
<proteinExistence type="evidence at transcript level"/>
<dbReference type="InterPro" id="IPR004815">
    <property type="entry name" value="Lon_bac/euk-typ"/>
</dbReference>
<dbReference type="SUPFAM" id="SSF88697">
    <property type="entry name" value="PUA domain-like"/>
    <property type="match status" value="1"/>
</dbReference>
<dbReference type="CDD" id="cd19500">
    <property type="entry name" value="RecA-like_Lon"/>
    <property type="match status" value="1"/>
</dbReference>
<evidence type="ECO:0000256" key="11">
    <source>
        <dbReference type="PROSITE-ProRule" id="PRU01122"/>
    </source>
</evidence>
<evidence type="ECO:0000313" key="17">
    <source>
        <dbReference type="Proteomes" id="UP001333102"/>
    </source>
</evidence>
<comment type="similarity">
    <text evidence="9 10 11 12">Belongs to the peptidase S16 family.</text>
</comment>
<dbReference type="Gene3D" id="1.20.5.5270">
    <property type="match status" value="1"/>
</dbReference>
<evidence type="ECO:0000256" key="3">
    <source>
        <dbReference type="ARBA" id="ARBA00022670"/>
    </source>
</evidence>
<protein>
    <recommendedName>
        <fullName evidence="9 10">Lon protease</fullName>
        <ecNumber evidence="9 10">3.4.21.53</ecNumber>
    </recommendedName>
    <alternativeName>
        <fullName evidence="9">ATP-dependent protease La</fullName>
    </alternativeName>
</protein>
<evidence type="ECO:0000256" key="9">
    <source>
        <dbReference type="HAMAP-Rule" id="MF_01973"/>
    </source>
</evidence>
<dbReference type="GO" id="GO:0004252">
    <property type="term" value="F:serine-type endopeptidase activity"/>
    <property type="evidence" value="ECO:0007669"/>
    <property type="project" value="UniProtKB-EC"/>
</dbReference>
<feature type="domain" description="Lon proteolytic" evidence="14">
    <location>
        <begin position="625"/>
        <end position="806"/>
    </location>
</feature>
<dbReference type="InterPro" id="IPR015947">
    <property type="entry name" value="PUA-like_sf"/>
</dbReference>
<keyword evidence="6 9" id="KW-0720">Serine protease</keyword>
<feature type="domain" description="Lon N-terminal" evidence="15">
    <location>
        <begin position="33"/>
        <end position="235"/>
    </location>
</feature>
<dbReference type="InterPro" id="IPR003111">
    <property type="entry name" value="Lon_prtase_N"/>
</dbReference>
<dbReference type="Proteomes" id="UP001333102">
    <property type="component" value="Chromosome"/>
</dbReference>
<dbReference type="EMBL" id="CP141614">
    <property type="protein sequence ID" value="WRP13633.1"/>
    <property type="molecule type" value="Genomic_DNA"/>
</dbReference>
<keyword evidence="3 9" id="KW-0645">Protease</keyword>
<evidence type="ECO:0000256" key="7">
    <source>
        <dbReference type="ARBA" id="ARBA00022840"/>
    </source>
</evidence>
<gene>
    <name evidence="9 16" type="primary">lon</name>
    <name evidence="16" type="ORF">VLY81_09240</name>
</gene>
<dbReference type="InterPro" id="IPR008268">
    <property type="entry name" value="Peptidase_S16_AS"/>
</dbReference>
<keyword evidence="4 9" id="KW-0547">Nucleotide-binding</keyword>
<evidence type="ECO:0000256" key="5">
    <source>
        <dbReference type="ARBA" id="ARBA00022801"/>
    </source>
</evidence>
<dbReference type="InterPro" id="IPR027417">
    <property type="entry name" value="P-loop_NTPase"/>
</dbReference>
<dbReference type="PROSITE" id="PS51786">
    <property type="entry name" value="LON_PROTEOLYTIC"/>
    <property type="match status" value="1"/>
</dbReference>
<dbReference type="SUPFAM" id="SSF52540">
    <property type="entry name" value="P-loop containing nucleoside triphosphate hydrolases"/>
    <property type="match status" value="1"/>
</dbReference>
<feature type="binding site" evidence="9">
    <location>
        <begin position="389"/>
        <end position="396"/>
    </location>
    <ligand>
        <name>ATP</name>
        <dbReference type="ChEBI" id="CHEBI:30616"/>
    </ligand>
</feature>
<comment type="subunit">
    <text evidence="9 10">Homohexamer. Organized in a ring with a central cavity.</text>
</comment>
<dbReference type="Gene3D" id="1.20.58.1480">
    <property type="match status" value="1"/>
</dbReference>
<dbReference type="InterPro" id="IPR008269">
    <property type="entry name" value="Lon_proteolytic"/>
</dbReference>
<dbReference type="InterPro" id="IPR014721">
    <property type="entry name" value="Ribsml_uS5_D2-typ_fold_subgr"/>
</dbReference>
<dbReference type="Pfam" id="PF22667">
    <property type="entry name" value="Lon_lid"/>
    <property type="match status" value="1"/>
</dbReference>
<evidence type="ECO:0000256" key="6">
    <source>
        <dbReference type="ARBA" id="ARBA00022825"/>
    </source>
</evidence>
<dbReference type="Gene3D" id="3.30.230.10">
    <property type="match status" value="1"/>
</dbReference>
<feature type="active site" evidence="9 11">
    <location>
        <position position="712"/>
    </location>
</feature>
<feature type="region of interest" description="Disordered" evidence="13">
    <location>
        <begin position="819"/>
        <end position="842"/>
    </location>
</feature>
<sequence length="842" mass="91993">MRATPPGIDDEATPDGRQGVWPVGEEPGRVLHLPLLALRGMVVFPHMAASLEIGRPRSVAAVEEAAGQSPPLLMLTAQRDPHLVEPSPADIYEVGTVARVDQVLRVAGGRLRVTVEGLFRARITAFAGVEPRMRVRAVPLDADGAAPWASQPQAAAHRRSLVDALLTSLEEYSRLGGQPWPELALSLARAASPERLCDVVAAQLALPFEEKQMLLESSGGVESLERLLALLHREIELLLAQPRGGRGRAPGEPGREPAGRAAVRAVAREAVEREGEGERGSELEELRRRIRQAGLPEGVQARAEHEVARLEKMPPLAAEAVVVRTYLDWLLALPWSARTTDRLDLEAAERVLDEDHYGLEQVKERVLEFLAVRQLARERARATILCLIGPPGVGKTSLARSVARALERRLVRISLGGVRDEAEIRGHRRTYVGAMPGKIVQAMRQAGVRNPVLLLDEVDKLSSDFRGDPAAALLEVLDPEQNHAFADHYLEVPFDLSDVLFITTGNVLQAIPRPLRDRMETITIPGYTEAEKVQIAVRHLIPRQRQAHGLSEAHLSVAPGAVAAIIRGYTREAGVRELERQIATLCRKTARRVVKEPETRVRVSASSLARWLGPPRYHDSHTEGEDRVGLALGLAYTEWGGDLLAIEVAVVPGRGKLWLTGKLGEVMRESAQASYSYVRSRARQLGVDPGFYERVDIHVHVPEGAIPKDGPSAGITMAVALVSALLGRPVRRDVAMTGEITLQGRVLPVGGLKEKVLAAHRYGIRHLVLPRDNLQDLDEVPVAVRRQLEVHPVAHMDEVLRLAFADMVASSLPQTPVPYAGVDELPADETDMGGEQAWPEPA</sequence>
<dbReference type="SMART" id="SM00464">
    <property type="entry name" value="LON"/>
    <property type="match status" value="1"/>
</dbReference>
<evidence type="ECO:0000313" key="16">
    <source>
        <dbReference type="EMBL" id="WRP13633.1"/>
    </source>
</evidence>
<dbReference type="Pfam" id="PF00004">
    <property type="entry name" value="AAA"/>
    <property type="match status" value="1"/>
</dbReference>
<dbReference type="InterPro" id="IPR027543">
    <property type="entry name" value="Lon_bac"/>
</dbReference>
<evidence type="ECO:0000256" key="4">
    <source>
        <dbReference type="ARBA" id="ARBA00022741"/>
    </source>
</evidence>
<dbReference type="NCBIfam" id="TIGR00763">
    <property type="entry name" value="lon"/>
    <property type="match status" value="1"/>
</dbReference>
<dbReference type="PANTHER" id="PTHR10046">
    <property type="entry name" value="ATP DEPENDENT LON PROTEASE FAMILY MEMBER"/>
    <property type="match status" value="1"/>
</dbReference>
<dbReference type="PROSITE" id="PS01046">
    <property type="entry name" value="LON_SER"/>
    <property type="match status" value="1"/>
</dbReference>
<dbReference type="SMART" id="SM00382">
    <property type="entry name" value="AAA"/>
    <property type="match status" value="1"/>
</dbReference>
<comment type="function">
    <text evidence="9">ATP-dependent serine protease that mediates the selective degradation of mutant and abnormal proteins as well as certain short-lived regulatory proteins. Required for cellular homeostasis and for survival from DNA damage and developmental changes induced by stress. Degrades polypeptides processively to yield small peptide fragments that are 5 to 10 amino acids long. Binds to DNA in a double-stranded, site-specific manner.</text>
</comment>
<dbReference type="InterPro" id="IPR020568">
    <property type="entry name" value="Ribosomal_Su5_D2-typ_SF"/>
</dbReference>
<dbReference type="Gene3D" id="2.30.130.40">
    <property type="entry name" value="LON domain-like"/>
    <property type="match status" value="1"/>
</dbReference>
<evidence type="ECO:0000256" key="2">
    <source>
        <dbReference type="ARBA" id="ARBA00022490"/>
    </source>
</evidence>
<dbReference type="InterPro" id="IPR046336">
    <property type="entry name" value="Lon_prtase_N_sf"/>
</dbReference>
<dbReference type="RefSeq" id="WP_324667878.1">
    <property type="nucleotide sequence ID" value="NZ_CP141614.1"/>
</dbReference>
<dbReference type="Pfam" id="PF05362">
    <property type="entry name" value="Lon_C"/>
    <property type="match status" value="1"/>
</dbReference>
<reference evidence="17" key="1">
    <citation type="submission" date="2023-12" db="EMBL/GenBank/DDBJ databases">
        <title>Novel isolates from deep terrestrial aquifers shed light on the physiology and ecology of the class Limnochordia.</title>
        <authorList>
            <person name="Karnachuk O.V."/>
            <person name="Lukina A.P."/>
            <person name="Avakyan M.R."/>
            <person name="Kadnikov V."/>
            <person name="Begmatov S."/>
            <person name="Beletsky A.V."/>
            <person name="Mardanov A.V."/>
            <person name="Ravin N.V."/>
        </authorList>
    </citation>
    <scope>NUCLEOTIDE SEQUENCE [LARGE SCALE GENOMIC DNA]</scope>
    <source>
        <strain evidence="17">LN</strain>
    </source>
</reference>
<name>A0ABZ1BM97_9FIRM</name>
<comment type="induction">
    <text evidence="9">By heat shock.</text>
</comment>
<dbReference type="InterPro" id="IPR027065">
    <property type="entry name" value="Lon_Prtase"/>
</dbReference>
<keyword evidence="8 9" id="KW-0346">Stress response</keyword>
<dbReference type="EC" id="3.4.21.53" evidence="9 10"/>
<dbReference type="Pfam" id="PF02190">
    <property type="entry name" value="LON_substr_bdg"/>
    <property type="match status" value="1"/>
</dbReference>
<keyword evidence="17" id="KW-1185">Reference proteome</keyword>
<dbReference type="Gene3D" id="1.10.8.60">
    <property type="match status" value="1"/>
</dbReference>
<evidence type="ECO:0000256" key="1">
    <source>
        <dbReference type="ARBA" id="ARBA00004496"/>
    </source>
</evidence>
<dbReference type="InterPro" id="IPR003959">
    <property type="entry name" value="ATPase_AAA_core"/>
</dbReference>
<accession>A0ABZ1BM97</accession>
<dbReference type="PRINTS" id="PR00830">
    <property type="entry name" value="ENDOLAPTASE"/>
</dbReference>
<evidence type="ECO:0000256" key="12">
    <source>
        <dbReference type="RuleBase" id="RU000591"/>
    </source>
</evidence>
<dbReference type="InterPro" id="IPR054594">
    <property type="entry name" value="Lon_lid"/>
</dbReference>
<evidence type="ECO:0000256" key="13">
    <source>
        <dbReference type="SAM" id="MobiDB-lite"/>
    </source>
</evidence>
<keyword evidence="7 9" id="KW-0067">ATP-binding</keyword>
<dbReference type="PIRSF" id="PIRSF001174">
    <property type="entry name" value="Lon_proteas"/>
    <property type="match status" value="1"/>
</dbReference>
<evidence type="ECO:0000256" key="10">
    <source>
        <dbReference type="PIRNR" id="PIRNR001174"/>
    </source>
</evidence>
<evidence type="ECO:0000256" key="8">
    <source>
        <dbReference type="ARBA" id="ARBA00023016"/>
    </source>
</evidence>
<dbReference type="InterPro" id="IPR003593">
    <property type="entry name" value="AAA+_ATPase"/>
</dbReference>
<keyword evidence="2 9" id="KW-0963">Cytoplasm</keyword>
<comment type="subcellular location">
    <subcellularLocation>
        <location evidence="1 9 10">Cytoplasm</location>
    </subcellularLocation>
</comment>
<organism evidence="16 17">
    <name type="scientific">Geochorda subterranea</name>
    <dbReference type="NCBI Taxonomy" id="3109564"/>
    <lineage>
        <taxon>Bacteria</taxon>
        <taxon>Bacillati</taxon>
        <taxon>Bacillota</taxon>
        <taxon>Limnochordia</taxon>
        <taxon>Limnochordales</taxon>
        <taxon>Geochordaceae</taxon>
        <taxon>Geochorda</taxon>
    </lineage>
</organism>
<feature type="active site" evidence="9 11">
    <location>
        <position position="755"/>
    </location>
</feature>